<reference evidence="1" key="1">
    <citation type="submission" date="2017-07" db="EMBL/GenBank/DDBJ databases">
        <title>The cable genome - Insights into the physiology and evolution of filamentous bacteria capable of sulfide oxidation via long distance electron transfer.</title>
        <authorList>
            <person name="Thorup C."/>
            <person name="Bjerg J.T."/>
            <person name="Schreiber L."/>
            <person name="Nielsen L.P."/>
            <person name="Kjeldsen K.U."/>
            <person name="Boesen T."/>
            <person name="Boggild A."/>
            <person name="Meysman F."/>
            <person name="Geelhoed J."/>
            <person name="Schramm A."/>
        </authorList>
    </citation>
    <scope>NUCLEOTIDE SEQUENCE [LARGE SCALE GENOMIC DNA]</scope>
    <source>
        <strain evidence="1">GS</strain>
    </source>
</reference>
<keyword evidence="2" id="KW-1185">Reference proteome</keyword>
<evidence type="ECO:0000313" key="2">
    <source>
        <dbReference type="Proteomes" id="UP000316238"/>
    </source>
</evidence>
<comment type="caution">
    <text evidence="1">The sequence shown here is derived from an EMBL/GenBank/DDBJ whole genome shotgun (WGS) entry which is preliminary data.</text>
</comment>
<dbReference type="EMBL" id="NQJD01000056">
    <property type="protein sequence ID" value="TAA73829.1"/>
    <property type="molecule type" value="Genomic_DNA"/>
</dbReference>
<protein>
    <submittedName>
        <fullName evidence="1">Uncharacterized protein</fullName>
    </submittedName>
</protein>
<dbReference type="AlphaFoldDB" id="A0A521FYI8"/>
<feature type="non-terminal residue" evidence="1">
    <location>
        <position position="43"/>
    </location>
</feature>
<name>A0A521FYI8_9BACT</name>
<accession>A0A521FYI8</accession>
<sequence length="43" mass="4837">MLPNVQLLKKMPDPLGASCRIVVSKPYSQGVRQWIETILLLLS</sequence>
<proteinExistence type="predicted"/>
<gene>
    <name evidence="1" type="ORF">CDV28_1561</name>
</gene>
<organism evidence="1 2">
    <name type="scientific">Candidatus Electronema aureum</name>
    <dbReference type="NCBI Taxonomy" id="2005002"/>
    <lineage>
        <taxon>Bacteria</taxon>
        <taxon>Pseudomonadati</taxon>
        <taxon>Thermodesulfobacteriota</taxon>
        <taxon>Desulfobulbia</taxon>
        <taxon>Desulfobulbales</taxon>
        <taxon>Desulfobulbaceae</taxon>
        <taxon>Candidatus Electronema</taxon>
    </lineage>
</organism>
<evidence type="ECO:0000313" key="1">
    <source>
        <dbReference type="EMBL" id="TAA73829.1"/>
    </source>
</evidence>
<dbReference type="Proteomes" id="UP000316238">
    <property type="component" value="Unassembled WGS sequence"/>
</dbReference>